<feature type="domain" description="AlgX/AlgJ SGNH hydrolase-like" evidence="8">
    <location>
        <begin position="664"/>
        <end position="859"/>
    </location>
</feature>
<sequence>MKATNPIPLSREEIANVEVGHTAISPRSAAVATLVFLALVLTVPVLQQFADVRAYLAGERNTPWPQSLDMVAALGELPPVREGNGPLQTVLERNTFLLKRINTYEDRLENRSILTKSLLGPGQEVLTRFLGAGNEKAYPGRDGWLYYRPDVDYVIGPSFLDAGVLERKAWGGNTWDPLPHPDPVAAVIDFHRQLALQGVELVLVPAPVKSGIVPAPLSGEKQALPIQNPAYDEFKQRMADAGIAVFNSAPILAQQFESTQVAPYLVTDTHWTPDGMDAVAKGLAEFLQHRYFPSEEKKPVYTRNPVVQMAPGDIAAMLKLPEGSTLFADQTVTVQQVHAVADVPPLVYAEVLLLGDSFANIYSAKEMGWGEHAGLVEQLEFHLQRPVARLVRNDNAAYASREMLRDEWIRGHNPLLGKKVVVWEFAARELASGDWRVFELKPSASKAGSESLFVPEDGQDVVLNATINAVSEIPVPGSVPYRDHVCMVHFKEVDGERESIAFMRSMQDNKLSEVAEWKPGSQVKVRLRSWNDVFDQYGSMNQSELDAFPLLDAYGWAEPIGSTVVARTIPTGLMGYAGALVLLLLLACHHAQGRVLWFGIGVTGIAWCLAGVVMLSSGSSDAQDDSVEVPEAKEPLRSSDVPKESFQSFCSNMAGQAELDGNMVVRGIEDWLFLRSEIDHIGKGEFWGERASTVSKASNPEHADPLPAILDFHAQLKQAGVELWIVPVPPKAAIYPDKLEGAGYSAGVNLNLVHQEFYDLLKKEGVEVIDMTPQFLAARTSSDDGLFCRQDSHWAAPAMELLADELSRRIEAKPWYGPIEKKSFNAKVFDQEVAGDLWQMLDGNKPAKEKLQLSLVQSGTTGQTIPADPASPILVLGDSHTLVFHGGGDMHAVGAGLVDQIALKTGMACDLIGVKGSGAGPSRRTLYGRSRKDPEYLAGKKLVIWCFSAREFSEATGIAWRKIPVK</sequence>
<protein>
    <recommendedName>
        <fullName evidence="8">AlgX/AlgJ SGNH hydrolase-like domain-containing protein</fullName>
    </recommendedName>
</protein>
<evidence type="ECO:0000313" key="9">
    <source>
        <dbReference type="EMBL" id="VGO21652.1"/>
    </source>
</evidence>
<dbReference type="Pfam" id="PF16822">
    <property type="entry name" value="ALGX"/>
    <property type="match status" value="2"/>
</dbReference>
<keyword evidence="10" id="KW-1185">Reference proteome</keyword>
<dbReference type="Proteomes" id="UP000346198">
    <property type="component" value="Unassembled WGS sequence"/>
</dbReference>
<evidence type="ECO:0000256" key="5">
    <source>
        <dbReference type="ARBA" id="ARBA00022764"/>
    </source>
</evidence>
<keyword evidence="7" id="KW-0812">Transmembrane</keyword>
<reference evidence="9 10" key="1">
    <citation type="submission" date="2019-04" db="EMBL/GenBank/DDBJ databases">
        <authorList>
            <person name="Van Vliet M D."/>
        </authorList>
    </citation>
    <scope>NUCLEOTIDE SEQUENCE [LARGE SCALE GENOMIC DNA]</scope>
    <source>
        <strain evidence="9 10">F21</strain>
    </source>
</reference>
<dbReference type="EMBL" id="CAAHFH010000002">
    <property type="protein sequence ID" value="VGO21652.1"/>
    <property type="molecule type" value="Genomic_DNA"/>
</dbReference>
<dbReference type="GO" id="GO:0042121">
    <property type="term" value="P:alginic acid biosynthetic process"/>
    <property type="evidence" value="ECO:0007669"/>
    <property type="project" value="UniProtKB-UniPathway"/>
</dbReference>
<dbReference type="InterPro" id="IPR031811">
    <property type="entry name" value="ALGX/ALGJ_SGNH-like"/>
</dbReference>
<dbReference type="UniPathway" id="UPA00286"/>
<organism evidence="9 10">
    <name type="scientific">Pontiella sulfatireligans</name>
    <dbReference type="NCBI Taxonomy" id="2750658"/>
    <lineage>
        <taxon>Bacteria</taxon>
        <taxon>Pseudomonadati</taxon>
        <taxon>Kiritimatiellota</taxon>
        <taxon>Kiritimatiellia</taxon>
        <taxon>Kiritimatiellales</taxon>
        <taxon>Pontiellaceae</taxon>
        <taxon>Pontiella</taxon>
    </lineage>
</organism>
<keyword evidence="5" id="KW-0574">Periplasm</keyword>
<gene>
    <name evidence="9" type="ORF">SCARR_03726</name>
</gene>
<evidence type="ECO:0000256" key="7">
    <source>
        <dbReference type="SAM" id="Phobius"/>
    </source>
</evidence>
<feature type="transmembrane region" description="Helical" evidence="7">
    <location>
        <begin position="595"/>
        <end position="615"/>
    </location>
</feature>
<dbReference type="AlphaFoldDB" id="A0A6C2UN05"/>
<evidence type="ECO:0000256" key="1">
    <source>
        <dbReference type="ARBA" id="ARBA00004418"/>
    </source>
</evidence>
<evidence type="ECO:0000256" key="4">
    <source>
        <dbReference type="ARBA" id="ARBA00022729"/>
    </source>
</evidence>
<evidence type="ECO:0000259" key="8">
    <source>
        <dbReference type="Pfam" id="PF16822"/>
    </source>
</evidence>
<evidence type="ECO:0000256" key="3">
    <source>
        <dbReference type="ARBA" id="ARBA00022679"/>
    </source>
</evidence>
<keyword evidence="6" id="KW-0016">Alginate biosynthesis</keyword>
<keyword evidence="3" id="KW-0808">Transferase</keyword>
<dbReference type="RefSeq" id="WP_136063093.1">
    <property type="nucleotide sequence ID" value="NZ_CAAHFH010000002.1"/>
</dbReference>
<dbReference type="GO" id="GO:0016740">
    <property type="term" value="F:transferase activity"/>
    <property type="evidence" value="ECO:0007669"/>
    <property type="project" value="UniProtKB-KW"/>
</dbReference>
<feature type="transmembrane region" description="Helical" evidence="7">
    <location>
        <begin position="569"/>
        <end position="588"/>
    </location>
</feature>
<evidence type="ECO:0000256" key="6">
    <source>
        <dbReference type="ARBA" id="ARBA00022841"/>
    </source>
</evidence>
<accession>A0A6C2UN05</accession>
<proteinExistence type="predicted"/>
<feature type="domain" description="AlgX/AlgJ SGNH hydrolase-like" evidence="8">
    <location>
        <begin position="179"/>
        <end position="426"/>
    </location>
</feature>
<keyword evidence="4" id="KW-0732">Signal</keyword>
<dbReference type="GO" id="GO:0042597">
    <property type="term" value="C:periplasmic space"/>
    <property type="evidence" value="ECO:0007669"/>
    <property type="project" value="UniProtKB-SubCell"/>
</dbReference>
<keyword evidence="7" id="KW-1133">Transmembrane helix</keyword>
<keyword evidence="7" id="KW-0472">Membrane</keyword>
<name>A0A6C2UN05_9BACT</name>
<comment type="pathway">
    <text evidence="2">Glycan biosynthesis; alginate biosynthesis.</text>
</comment>
<evidence type="ECO:0000256" key="2">
    <source>
        <dbReference type="ARBA" id="ARBA00005182"/>
    </source>
</evidence>
<evidence type="ECO:0000313" key="10">
    <source>
        <dbReference type="Proteomes" id="UP000346198"/>
    </source>
</evidence>
<comment type="subcellular location">
    <subcellularLocation>
        <location evidence="1">Periplasm</location>
    </subcellularLocation>
</comment>